<dbReference type="AlphaFoldDB" id="A0A9W9TB69"/>
<accession>A0A9W9TB69</accession>
<feature type="compositionally biased region" description="Low complexity" evidence="1">
    <location>
        <begin position="209"/>
        <end position="219"/>
    </location>
</feature>
<dbReference type="GeneID" id="83175980"/>
<gene>
    <name evidence="2" type="ORF">N7498_001617</name>
</gene>
<dbReference type="EMBL" id="JAPQKR010000005">
    <property type="protein sequence ID" value="KAJ5215210.1"/>
    <property type="molecule type" value="Genomic_DNA"/>
</dbReference>
<keyword evidence="3" id="KW-1185">Reference proteome</keyword>
<evidence type="ECO:0000313" key="2">
    <source>
        <dbReference type="EMBL" id="KAJ5215210.1"/>
    </source>
</evidence>
<feature type="region of interest" description="Disordered" evidence="1">
    <location>
        <begin position="194"/>
        <end position="220"/>
    </location>
</feature>
<dbReference type="RefSeq" id="XP_058311023.1">
    <property type="nucleotide sequence ID" value="XM_058448679.1"/>
</dbReference>
<sequence>MTANQCTNNPSFNEVSAGAFSEWPENLPGLVCKTPPSGIYSAPRFAQCCSGPVYNITSPTSPGNPAYPVTCAMLCQIDPVLDKANDKYPYYWSDHFMCLTNGGTEPSNWDVVCDNLTAKGEAAPTSFSHTPMGSWMTKSYALDSLGFPEPSTMPVLSNVASDTAMTSLDSSATLASTRGLLGMMLASTLVSPSISSPASSSMDRTAAVTTSTTPTSTSSGNALSLKKVATTLLVVSGFCVGWGSL</sequence>
<protein>
    <submittedName>
        <fullName evidence="2">Uncharacterized protein</fullName>
    </submittedName>
</protein>
<dbReference type="OrthoDB" id="4494065at2759"/>
<comment type="caution">
    <text evidence="2">The sequence shown here is derived from an EMBL/GenBank/DDBJ whole genome shotgun (WGS) entry which is preliminary data.</text>
</comment>
<name>A0A9W9TB69_9EURO</name>
<dbReference type="Proteomes" id="UP001150904">
    <property type="component" value="Unassembled WGS sequence"/>
</dbReference>
<evidence type="ECO:0000313" key="3">
    <source>
        <dbReference type="Proteomes" id="UP001150904"/>
    </source>
</evidence>
<proteinExistence type="predicted"/>
<reference evidence="2" key="2">
    <citation type="journal article" date="2023" name="IMA Fungus">
        <title>Comparative genomic study of the Penicillium genus elucidates a diverse pangenome and 15 lateral gene transfer events.</title>
        <authorList>
            <person name="Petersen C."/>
            <person name="Sorensen T."/>
            <person name="Nielsen M.R."/>
            <person name="Sondergaard T.E."/>
            <person name="Sorensen J.L."/>
            <person name="Fitzpatrick D.A."/>
            <person name="Frisvad J.C."/>
            <person name="Nielsen K.L."/>
        </authorList>
    </citation>
    <scope>NUCLEOTIDE SEQUENCE</scope>
    <source>
        <strain evidence="2">IBT 15544</strain>
    </source>
</reference>
<evidence type="ECO:0000256" key="1">
    <source>
        <dbReference type="SAM" id="MobiDB-lite"/>
    </source>
</evidence>
<organism evidence="2 3">
    <name type="scientific">Penicillium cinerascens</name>
    <dbReference type="NCBI Taxonomy" id="70096"/>
    <lineage>
        <taxon>Eukaryota</taxon>
        <taxon>Fungi</taxon>
        <taxon>Dikarya</taxon>
        <taxon>Ascomycota</taxon>
        <taxon>Pezizomycotina</taxon>
        <taxon>Eurotiomycetes</taxon>
        <taxon>Eurotiomycetidae</taxon>
        <taxon>Eurotiales</taxon>
        <taxon>Aspergillaceae</taxon>
        <taxon>Penicillium</taxon>
    </lineage>
</organism>
<reference evidence="2" key="1">
    <citation type="submission" date="2022-12" db="EMBL/GenBank/DDBJ databases">
        <authorList>
            <person name="Petersen C."/>
        </authorList>
    </citation>
    <scope>NUCLEOTIDE SEQUENCE</scope>
    <source>
        <strain evidence="2">IBT 15544</strain>
    </source>
</reference>